<dbReference type="PANTHER" id="PTHR22916:SF3">
    <property type="entry name" value="UDP-GLCNAC:BETAGAL BETA-1,3-N-ACETYLGLUCOSAMINYLTRANSFERASE-LIKE PROTEIN 1"/>
    <property type="match status" value="1"/>
</dbReference>
<organism evidence="3 4">
    <name type="scientific">Runella salmonicolor</name>
    <dbReference type="NCBI Taxonomy" id="2950278"/>
    <lineage>
        <taxon>Bacteria</taxon>
        <taxon>Pseudomonadati</taxon>
        <taxon>Bacteroidota</taxon>
        <taxon>Cytophagia</taxon>
        <taxon>Cytophagales</taxon>
        <taxon>Spirosomataceae</taxon>
        <taxon>Runella</taxon>
    </lineage>
</organism>
<dbReference type="PANTHER" id="PTHR22916">
    <property type="entry name" value="GLYCOSYLTRANSFERASE"/>
    <property type="match status" value="1"/>
</dbReference>
<dbReference type="Pfam" id="PF00535">
    <property type="entry name" value="Glycos_transf_2"/>
    <property type="match status" value="1"/>
</dbReference>
<gene>
    <name evidence="3" type="ORF">NCI00_18045</name>
</gene>
<proteinExistence type="predicted"/>
<evidence type="ECO:0000313" key="4">
    <source>
        <dbReference type="Proteomes" id="UP001204772"/>
    </source>
</evidence>
<reference evidence="3 4" key="1">
    <citation type="submission" date="2022-06" db="EMBL/GenBank/DDBJ databases">
        <title>Runella sp. S5 genome sequencing.</title>
        <authorList>
            <person name="Park S."/>
        </authorList>
    </citation>
    <scope>NUCLEOTIDE SEQUENCE [LARGE SCALE GENOMIC DNA]</scope>
    <source>
        <strain evidence="3 4">S5</strain>
    </source>
</reference>
<dbReference type="SUPFAM" id="SSF53448">
    <property type="entry name" value="Nucleotide-diphospho-sugar transferases"/>
    <property type="match status" value="1"/>
</dbReference>
<keyword evidence="1" id="KW-0472">Membrane</keyword>
<feature type="domain" description="Glycosyltransferase 2-like" evidence="2">
    <location>
        <begin position="13"/>
        <end position="126"/>
    </location>
</feature>
<dbReference type="Gene3D" id="3.90.550.10">
    <property type="entry name" value="Spore Coat Polysaccharide Biosynthesis Protein SpsA, Chain A"/>
    <property type="match status" value="1"/>
</dbReference>
<dbReference type="InterPro" id="IPR001173">
    <property type="entry name" value="Glyco_trans_2-like"/>
</dbReference>
<feature type="transmembrane region" description="Helical" evidence="1">
    <location>
        <begin position="238"/>
        <end position="256"/>
    </location>
</feature>
<name>A0ABT1FS71_9BACT</name>
<comment type="caution">
    <text evidence="3">The sequence shown here is derived from an EMBL/GenBank/DDBJ whole genome shotgun (WGS) entry which is preliminary data.</text>
</comment>
<keyword evidence="4" id="KW-1185">Reference proteome</keyword>
<evidence type="ECO:0000256" key="1">
    <source>
        <dbReference type="SAM" id="Phobius"/>
    </source>
</evidence>
<protein>
    <submittedName>
        <fullName evidence="3">Glycosyltransferase family 2 protein</fullName>
    </submittedName>
</protein>
<dbReference type="RefSeq" id="WP_253529805.1">
    <property type="nucleotide sequence ID" value="NZ_JAMZEL010000007.1"/>
</dbReference>
<evidence type="ECO:0000313" key="3">
    <source>
        <dbReference type="EMBL" id="MCP1384350.1"/>
    </source>
</evidence>
<keyword evidence="1" id="KW-1133">Transmembrane helix</keyword>
<accession>A0ABT1FS71</accession>
<dbReference type="EMBL" id="JAMZEL010000007">
    <property type="protein sequence ID" value="MCP1384350.1"/>
    <property type="molecule type" value="Genomic_DNA"/>
</dbReference>
<evidence type="ECO:0000259" key="2">
    <source>
        <dbReference type="Pfam" id="PF00535"/>
    </source>
</evidence>
<dbReference type="Proteomes" id="UP001204772">
    <property type="component" value="Unassembled WGS sequence"/>
</dbReference>
<dbReference type="CDD" id="cd00761">
    <property type="entry name" value="Glyco_tranf_GTA_type"/>
    <property type="match status" value="1"/>
</dbReference>
<dbReference type="InterPro" id="IPR029044">
    <property type="entry name" value="Nucleotide-diphossugar_trans"/>
</dbReference>
<sequence>MTKKSAANTPKVTIIMPVYNGAKTLERAVSSILNQTYHNWQLLILDDGSTDETIEVANRFCDIRIQVLADGQHKGIAARLNQAVTRATGKYIARMDSDDFSYPERLSKQVEFLETHPSVDLVGTHIRLLNREGQDIGTRVFPSCHAEITAKPWLKSISVAHPTWCGKTAWFQQWKYRDILKNEDQDLLLRAHECSTYANLPEILLDYTFIYSFRKSLFSRWGSALMMHHFYIQKRIPIWYTISLFFVFIKFFRDFFIRRC</sequence>
<keyword evidence="1" id="KW-0812">Transmembrane</keyword>